<protein>
    <recommendedName>
        <fullName evidence="3">Reverse transcriptase domain-containing protein</fullName>
    </recommendedName>
</protein>
<dbReference type="AlphaFoldDB" id="A0A6L2MYZ3"/>
<comment type="caution">
    <text evidence="2">The sequence shown here is derived from an EMBL/GenBank/DDBJ whole genome shotgun (WGS) entry which is preliminary data.</text>
</comment>
<accession>A0A6L2MYZ3</accession>
<name>A0A6L2MYZ3_TANCI</name>
<evidence type="ECO:0000256" key="1">
    <source>
        <dbReference type="SAM" id="Phobius"/>
    </source>
</evidence>
<evidence type="ECO:0000313" key="2">
    <source>
        <dbReference type="EMBL" id="GEU79083.1"/>
    </source>
</evidence>
<dbReference type="EMBL" id="BKCJ010007800">
    <property type="protein sequence ID" value="GEU79083.1"/>
    <property type="molecule type" value="Genomic_DNA"/>
</dbReference>
<gene>
    <name evidence="2" type="ORF">Tci_051061</name>
</gene>
<keyword evidence="1" id="KW-0812">Transmembrane</keyword>
<feature type="transmembrane region" description="Helical" evidence="1">
    <location>
        <begin position="179"/>
        <end position="195"/>
    </location>
</feature>
<keyword evidence="1" id="KW-1133">Transmembrane helix</keyword>
<sequence>MDEDIHFLESLLREDPSPPHPIILNQTKSPIEEPKHSFNMGYDHFNTNLVTNDVAESSTKNLVPIPHECKDSDPQQEEIDVVFITNEVLPPSVENDDSDSEVDEVDDLRVDNSIQNFKHEFSESEDSDFDNPSVPLPPLEPPDEEFDFEITFAKEILVVRNTIVKFECIDARLVFNDEMMIYLISFLLSLLRCFLYSPQRVRIQSLILDLPPVIEVFLCWIFVPVSKIFTSFD</sequence>
<proteinExistence type="predicted"/>
<reference evidence="2" key="1">
    <citation type="journal article" date="2019" name="Sci. Rep.">
        <title>Draft genome of Tanacetum cinerariifolium, the natural source of mosquito coil.</title>
        <authorList>
            <person name="Yamashiro T."/>
            <person name="Shiraishi A."/>
            <person name="Satake H."/>
            <person name="Nakayama K."/>
        </authorList>
    </citation>
    <scope>NUCLEOTIDE SEQUENCE</scope>
</reference>
<evidence type="ECO:0008006" key="3">
    <source>
        <dbReference type="Google" id="ProtNLM"/>
    </source>
</evidence>
<keyword evidence="1" id="KW-0472">Membrane</keyword>
<feature type="transmembrane region" description="Helical" evidence="1">
    <location>
        <begin position="207"/>
        <end position="229"/>
    </location>
</feature>
<organism evidence="2">
    <name type="scientific">Tanacetum cinerariifolium</name>
    <name type="common">Dalmatian daisy</name>
    <name type="synonym">Chrysanthemum cinerariifolium</name>
    <dbReference type="NCBI Taxonomy" id="118510"/>
    <lineage>
        <taxon>Eukaryota</taxon>
        <taxon>Viridiplantae</taxon>
        <taxon>Streptophyta</taxon>
        <taxon>Embryophyta</taxon>
        <taxon>Tracheophyta</taxon>
        <taxon>Spermatophyta</taxon>
        <taxon>Magnoliopsida</taxon>
        <taxon>eudicotyledons</taxon>
        <taxon>Gunneridae</taxon>
        <taxon>Pentapetalae</taxon>
        <taxon>asterids</taxon>
        <taxon>campanulids</taxon>
        <taxon>Asterales</taxon>
        <taxon>Asteraceae</taxon>
        <taxon>Asteroideae</taxon>
        <taxon>Anthemideae</taxon>
        <taxon>Anthemidinae</taxon>
        <taxon>Tanacetum</taxon>
    </lineage>
</organism>